<dbReference type="Proteomes" id="UP000293583">
    <property type="component" value="Unassembled WGS sequence"/>
</dbReference>
<proteinExistence type="inferred from homology"/>
<dbReference type="Pfam" id="PF04002">
    <property type="entry name" value="RadC"/>
    <property type="match status" value="1"/>
</dbReference>
<evidence type="ECO:0000256" key="3">
    <source>
        <dbReference type="ARBA" id="ARBA00022801"/>
    </source>
</evidence>
<name>A0A4Q9BB96_9BACT</name>
<dbReference type="Gene3D" id="3.40.140.10">
    <property type="entry name" value="Cytidine Deaminase, domain 2"/>
    <property type="match status" value="1"/>
</dbReference>
<evidence type="ECO:0000259" key="7">
    <source>
        <dbReference type="PROSITE" id="PS50249"/>
    </source>
</evidence>
<keyword evidence="5" id="KW-0482">Metalloprotease</keyword>
<protein>
    <submittedName>
        <fullName evidence="8">DNA repair protein RadC</fullName>
    </submittedName>
</protein>
<feature type="domain" description="MPN" evidence="7">
    <location>
        <begin position="101"/>
        <end position="223"/>
    </location>
</feature>
<dbReference type="InterPro" id="IPR037518">
    <property type="entry name" value="MPN"/>
</dbReference>
<dbReference type="GO" id="GO:0008237">
    <property type="term" value="F:metallopeptidase activity"/>
    <property type="evidence" value="ECO:0007669"/>
    <property type="project" value="UniProtKB-KW"/>
</dbReference>
<dbReference type="EMBL" id="SEWY01000003">
    <property type="protein sequence ID" value="TBH73096.1"/>
    <property type="molecule type" value="Genomic_DNA"/>
</dbReference>
<evidence type="ECO:0000313" key="8">
    <source>
        <dbReference type="EMBL" id="TBH73096.1"/>
    </source>
</evidence>
<accession>A0A4Q9BB96</accession>
<keyword evidence="4" id="KW-0862">Zinc</keyword>
<dbReference type="CDD" id="cd08071">
    <property type="entry name" value="MPN_DUF2466"/>
    <property type="match status" value="1"/>
</dbReference>
<organism evidence="8 9">
    <name type="scientific">Aquirufa antheringensis</name>
    <dbReference type="NCBI Taxonomy" id="2516559"/>
    <lineage>
        <taxon>Bacteria</taxon>
        <taxon>Pseudomonadati</taxon>
        <taxon>Bacteroidota</taxon>
        <taxon>Cytophagia</taxon>
        <taxon>Cytophagales</taxon>
        <taxon>Flectobacillaceae</taxon>
        <taxon>Aquirufa</taxon>
    </lineage>
</organism>
<keyword evidence="1" id="KW-0645">Protease</keyword>
<dbReference type="Pfam" id="PF20582">
    <property type="entry name" value="UPF0758_N"/>
    <property type="match status" value="1"/>
</dbReference>
<dbReference type="GO" id="GO:0006508">
    <property type="term" value="P:proteolysis"/>
    <property type="evidence" value="ECO:0007669"/>
    <property type="project" value="UniProtKB-KW"/>
</dbReference>
<dbReference type="GO" id="GO:0046872">
    <property type="term" value="F:metal ion binding"/>
    <property type="evidence" value="ECO:0007669"/>
    <property type="project" value="UniProtKB-KW"/>
</dbReference>
<evidence type="ECO:0000256" key="6">
    <source>
        <dbReference type="RuleBase" id="RU003797"/>
    </source>
</evidence>
<dbReference type="InterPro" id="IPR046778">
    <property type="entry name" value="UPF0758_N"/>
</dbReference>
<dbReference type="InterPro" id="IPR001405">
    <property type="entry name" value="UPF0758"/>
</dbReference>
<evidence type="ECO:0000256" key="4">
    <source>
        <dbReference type="ARBA" id="ARBA00022833"/>
    </source>
</evidence>
<dbReference type="PROSITE" id="PS50249">
    <property type="entry name" value="MPN"/>
    <property type="match status" value="1"/>
</dbReference>
<dbReference type="PANTHER" id="PTHR30471:SF3">
    <property type="entry name" value="UPF0758 PROTEIN YEES-RELATED"/>
    <property type="match status" value="1"/>
</dbReference>
<evidence type="ECO:0000313" key="9">
    <source>
        <dbReference type="Proteomes" id="UP000293583"/>
    </source>
</evidence>
<gene>
    <name evidence="8" type="primary">radC</name>
    <name evidence="8" type="ORF">EWU20_06895</name>
</gene>
<keyword evidence="3" id="KW-0378">Hydrolase</keyword>
<reference evidence="8 9" key="1">
    <citation type="submission" date="2019-02" db="EMBL/GenBank/DDBJ databases">
        <title>Genome of a new Bacteroidetes strain.</title>
        <authorList>
            <person name="Pitt A."/>
        </authorList>
    </citation>
    <scope>NUCLEOTIDE SEQUENCE [LARGE SCALE GENOMIC DNA]</scope>
    <source>
        <strain evidence="8 9">103A-SOEBACH</strain>
    </source>
</reference>
<dbReference type="AlphaFoldDB" id="A0A4Q9BB96"/>
<keyword evidence="9" id="KW-1185">Reference proteome</keyword>
<dbReference type="RefSeq" id="WP_130896824.1">
    <property type="nucleotide sequence ID" value="NZ_CP049835.1"/>
</dbReference>
<dbReference type="PANTHER" id="PTHR30471">
    <property type="entry name" value="DNA REPAIR PROTEIN RADC"/>
    <property type="match status" value="1"/>
</dbReference>
<keyword evidence="2" id="KW-0479">Metal-binding</keyword>
<evidence type="ECO:0000256" key="2">
    <source>
        <dbReference type="ARBA" id="ARBA00022723"/>
    </source>
</evidence>
<comment type="caution">
    <text evidence="8">The sequence shown here is derived from an EMBL/GenBank/DDBJ whole genome shotgun (WGS) entry which is preliminary data.</text>
</comment>
<comment type="similarity">
    <text evidence="6">Belongs to the UPF0758 family.</text>
</comment>
<dbReference type="OrthoDB" id="9804482at2"/>
<dbReference type="NCBIfam" id="TIGR00608">
    <property type="entry name" value="radc"/>
    <property type="match status" value="1"/>
</dbReference>
<evidence type="ECO:0000256" key="1">
    <source>
        <dbReference type="ARBA" id="ARBA00022670"/>
    </source>
</evidence>
<dbReference type="InterPro" id="IPR025657">
    <property type="entry name" value="RadC_JAB"/>
</dbReference>
<sequence length="224" mass="24609">MKITQKEDMPREKLARVGASDMSLVEILTILIGSGFAEHSAADLAQLLLNAIDGDLCLLARYNSFDFKKLKGIGPAKAALLVAALELGRRRQIYESSSKLVIRNSVDAYSLIKPYLADLIREEFWVFHLNRASTVVLAEKLSMGGVSGTTVDLRLLYKSALERLTSSIILAHNHPSDQMRPSKSDVDLTKQVVAAGKIFDIDVVDHLIIGSSTFYSFADDGKLN</sequence>
<evidence type="ECO:0000256" key="5">
    <source>
        <dbReference type="ARBA" id="ARBA00023049"/>
    </source>
</evidence>